<evidence type="ECO:0000256" key="16">
    <source>
        <dbReference type="HAMAP-Rule" id="MF_01113"/>
    </source>
</evidence>
<evidence type="ECO:0000256" key="11">
    <source>
        <dbReference type="ARBA" id="ARBA00022842"/>
    </source>
</evidence>
<comment type="function">
    <text evidence="16">Poorly processive, error-prone DNA polymerase involved in untargeted mutagenesis. Copies undamaged DNA at stalled replication forks, which arise in vivo from mismatched or misaligned primer ends. These misaligned primers can be extended by PolIV. Exhibits no 3'-5' exonuclease (proofreading) activity. May be involved in translesional synthesis, in conjunction with the beta clamp from PolIII.</text>
</comment>
<dbReference type="FunFam" id="3.30.1490.100:FF:000004">
    <property type="entry name" value="DNA polymerase IV"/>
    <property type="match status" value="1"/>
</dbReference>
<comment type="similarity">
    <text evidence="2 16">Belongs to the DNA polymerase type-Y family.</text>
</comment>
<keyword evidence="10 16" id="KW-0227">DNA damage</keyword>
<dbReference type="InterPro" id="IPR036775">
    <property type="entry name" value="DNA_pol_Y-fam_lit_finger_sf"/>
</dbReference>
<evidence type="ECO:0000256" key="14">
    <source>
        <dbReference type="ARBA" id="ARBA00023204"/>
    </source>
</evidence>
<evidence type="ECO:0000256" key="15">
    <source>
        <dbReference type="ARBA" id="ARBA00049244"/>
    </source>
</evidence>
<evidence type="ECO:0000256" key="4">
    <source>
        <dbReference type="ARBA" id="ARBA00022457"/>
    </source>
</evidence>
<dbReference type="Gene3D" id="3.40.1170.60">
    <property type="match status" value="1"/>
</dbReference>
<keyword evidence="13 16" id="KW-0238">DNA-binding</keyword>
<keyword evidence="12 16" id="KW-0239">DNA-directed DNA polymerase</keyword>
<dbReference type="GO" id="GO:0006281">
    <property type="term" value="P:DNA repair"/>
    <property type="evidence" value="ECO:0007669"/>
    <property type="project" value="UniProtKB-UniRule"/>
</dbReference>
<dbReference type="EMBL" id="UGGP01000001">
    <property type="protein sequence ID" value="STO08937.1"/>
    <property type="molecule type" value="Genomic_DNA"/>
</dbReference>
<dbReference type="GO" id="GO:0005829">
    <property type="term" value="C:cytosol"/>
    <property type="evidence" value="ECO:0007669"/>
    <property type="project" value="TreeGrafter"/>
</dbReference>
<dbReference type="EC" id="2.7.7.7" evidence="16"/>
<evidence type="ECO:0000256" key="12">
    <source>
        <dbReference type="ARBA" id="ARBA00022932"/>
    </source>
</evidence>
<dbReference type="AlphaFoldDB" id="A0A377FVU7"/>
<evidence type="ECO:0000256" key="13">
    <source>
        <dbReference type="ARBA" id="ARBA00023125"/>
    </source>
</evidence>
<dbReference type="PROSITE" id="PS50173">
    <property type="entry name" value="UMUC"/>
    <property type="match status" value="1"/>
</dbReference>
<dbReference type="NCBIfam" id="NF002677">
    <property type="entry name" value="PRK02406.1"/>
    <property type="match status" value="1"/>
</dbReference>
<dbReference type="InterPro" id="IPR017961">
    <property type="entry name" value="DNA_pol_Y-fam_little_finger"/>
</dbReference>
<keyword evidence="8 16" id="KW-0235">DNA replication</keyword>
<dbReference type="Gene3D" id="3.30.1490.100">
    <property type="entry name" value="DNA polymerase, Y-family, little finger domain"/>
    <property type="match status" value="1"/>
</dbReference>
<organism evidence="18 19">
    <name type="scientific">Exiguobacterium aurantiacum</name>
    <dbReference type="NCBI Taxonomy" id="33987"/>
    <lineage>
        <taxon>Bacteria</taxon>
        <taxon>Bacillati</taxon>
        <taxon>Bacillota</taxon>
        <taxon>Bacilli</taxon>
        <taxon>Bacillales</taxon>
        <taxon>Bacillales Family XII. Incertae Sedis</taxon>
        <taxon>Exiguobacterium</taxon>
    </lineage>
</organism>
<dbReference type="GO" id="GO:0009432">
    <property type="term" value="P:SOS response"/>
    <property type="evidence" value="ECO:0007669"/>
    <property type="project" value="TreeGrafter"/>
</dbReference>
<dbReference type="STRING" id="1397694.GCA_000702585_02801"/>
<evidence type="ECO:0000259" key="17">
    <source>
        <dbReference type="PROSITE" id="PS50173"/>
    </source>
</evidence>
<dbReference type="OrthoDB" id="9808813at2"/>
<dbReference type="Gene3D" id="3.30.70.270">
    <property type="match status" value="1"/>
</dbReference>
<dbReference type="PANTHER" id="PTHR11076">
    <property type="entry name" value="DNA REPAIR POLYMERASE UMUC / TRANSFERASE FAMILY MEMBER"/>
    <property type="match status" value="1"/>
</dbReference>
<evidence type="ECO:0000313" key="18">
    <source>
        <dbReference type="EMBL" id="STO08937.1"/>
    </source>
</evidence>
<dbReference type="Pfam" id="PF11799">
    <property type="entry name" value="IMS_C"/>
    <property type="match status" value="1"/>
</dbReference>
<dbReference type="Gene3D" id="1.10.150.20">
    <property type="entry name" value="5' to 3' exonuclease, C-terminal subdomain"/>
    <property type="match status" value="1"/>
</dbReference>
<evidence type="ECO:0000256" key="6">
    <source>
        <dbReference type="ARBA" id="ARBA00022679"/>
    </source>
</evidence>
<evidence type="ECO:0000313" key="19">
    <source>
        <dbReference type="Proteomes" id="UP000254060"/>
    </source>
</evidence>
<evidence type="ECO:0000256" key="8">
    <source>
        <dbReference type="ARBA" id="ARBA00022705"/>
    </source>
</evidence>
<dbReference type="GO" id="GO:0003887">
    <property type="term" value="F:DNA-directed DNA polymerase activity"/>
    <property type="evidence" value="ECO:0007669"/>
    <property type="project" value="UniProtKB-UniRule"/>
</dbReference>
<dbReference type="RefSeq" id="WP_029335828.1">
    <property type="nucleotide sequence ID" value="NZ_UGGP01000001.1"/>
</dbReference>
<comment type="catalytic activity">
    <reaction evidence="15 16">
        <text>DNA(n) + a 2'-deoxyribonucleoside 5'-triphosphate = DNA(n+1) + diphosphate</text>
        <dbReference type="Rhea" id="RHEA:22508"/>
        <dbReference type="Rhea" id="RHEA-COMP:17339"/>
        <dbReference type="Rhea" id="RHEA-COMP:17340"/>
        <dbReference type="ChEBI" id="CHEBI:33019"/>
        <dbReference type="ChEBI" id="CHEBI:61560"/>
        <dbReference type="ChEBI" id="CHEBI:173112"/>
        <dbReference type="EC" id="2.7.7.7"/>
    </reaction>
</comment>
<evidence type="ECO:0000256" key="10">
    <source>
        <dbReference type="ARBA" id="ARBA00022763"/>
    </source>
</evidence>
<dbReference type="InterPro" id="IPR043502">
    <property type="entry name" value="DNA/RNA_pol_sf"/>
</dbReference>
<dbReference type="InterPro" id="IPR050116">
    <property type="entry name" value="DNA_polymerase-Y"/>
</dbReference>
<dbReference type="Pfam" id="PF21999">
    <property type="entry name" value="IMS_HHH_1"/>
    <property type="match status" value="1"/>
</dbReference>
<evidence type="ECO:0000256" key="9">
    <source>
        <dbReference type="ARBA" id="ARBA00022723"/>
    </source>
</evidence>
<evidence type="ECO:0000256" key="1">
    <source>
        <dbReference type="ARBA" id="ARBA00004496"/>
    </source>
</evidence>
<protein>
    <recommendedName>
        <fullName evidence="16">DNA polymerase IV</fullName>
        <shortName evidence="16">Pol IV</shortName>
        <ecNumber evidence="16">2.7.7.7</ecNumber>
    </recommendedName>
</protein>
<dbReference type="InterPro" id="IPR001126">
    <property type="entry name" value="UmuC"/>
</dbReference>
<keyword evidence="11 16" id="KW-0460">Magnesium</keyword>
<sequence length="363" mass="40746">MDRLIIHVDMDAFYASVEQRDRPHLRDKPVIVGGAPHSRGVVATCSYEARKYGVHSAMSSRRAFALCPQATFVKPRFQAYRQVSEQVMRIFKSVTPLVEPLSLDEAYLDVTENTLMSTSGTYVARYILGEIKRQTGLTASAGVAPSKFVAKIASGFDKPNGLTVVTAPEVETFLAPLSITAMHGVGKVTAQILFKHGFETIADLQRADSAQLKAIFGHDRGIQLYELAHGRDSRPVVPTRERKSIGSETTFAFDLDDPEEVYERVVPEIEDVLRQLDRRELSCQTVTIKIKTSEFQARSHQIKLNHPTHDHDEIKRLARRLFDEMGINEPVRLIGMTVSDLIPRTESTRQLTFEELTTPPLEE</sequence>
<keyword evidence="7 16" id="KW-0548">Nucleotidyltransferase</keyword>
<dbReference type="HAMAP" id="MF_01113">
    <property type="entry name" value="DNApol_IV"/>
    <property type="match status" value="1"/>
</dbReference>
<dbReference type="GO" id="GO:0000287">
    <property type="term" value="F:magnesium ion binding"/>
    <property type="evidence" value="ECO:0007669"/>
    <property type="project" value="UniProtKB-UniRule"/>
</dbReference>
<gene>
    <name evidence="16 18" type="primary">dinB</name>
    <name evidence="18" type="ORF">NCTC13163_02315</name>
</gene>
<keyword evidence="9 16" id="KW-0479">Metal-binding</keyword>
<dbReference type="InterPro" id="IPR043128">
    <property type="entry name" value="Rev_trsase/Diguanyl_cyclase"/>
</dbReference>
<comment type="subunit">
    <text evidence="3 16">Monomer.</text>
</comment>
<dbReference type="FunFam" id="3.40.1170.60:FF:000001">
    <property type="entry name" value="DNA polymerase IV"/>
    <property type="match status" value="1"/>
</dbReference>
<evidence type="ECO:0000256" key="7">
    <source>
        <dbReference type="ARBA" id="ARBA00022695"/>
    </source>
</evidence>
<feature type="site" description="Substrate discrimination" evidence="16">
    <location>
        <position position="14"/>
    </location>
</feature>
<dbReference type="PANTHER" id="PTHR11076:SF33">
    <property type="entry name" value="DNA POLYMERASE KAPPA"/>
    <property type="match status" value="1"/>
</dbReference>
<reference evidence="18 19" key="1">
    <citation type="submission" date="2018-06" db="EMBL/GenBank/DDBJ databases">
        <authorList>
            <consortium name="Pathogen Informatics"/>
            <person name="Doyle S."/>
        </authorList>
    </citation>
    <scope>NUCLEOTIDE SEQUENCE [LARGE SCALE GENOMIC DNA]</scope>
    <source>
        <strain evidence="18 19">NCTC13163</strain>
    </source>
</reference>
<feature type="binding site" evidence="16">
    <location>
        <position position="9"/>
    </location>
    <ligand>
        <name>Mg(2+)</name>
        <dbReference type="ChEBI" id="CHEBI:18420"/>
    </ligand>
</feature>
<dbReference type="Pfam" id="PF00817">
    <property type="entry name" value="IMS"/>
    <property type="match status" value="1"/>
</dbReference>
<dbReference type="InterPro" id="IPR022880">
    <property type="entry name" value="DNApol_IV"/>
</dbReference>
<keyword evidence="6 16" id="KW-0808">Transferase</keyword>
<comment type="subcellular location">
    <subcellularLocation>
        <location evidence="1 16">Cytoplasm</location>
    </subcellularLocation>
</comment>
<dbReference type="GO" id="GO:0003684">
    <property type="term" value="F:damaged DNA binding"/>
    <property type="evidence" value="ECO:0007669"/>
    <property type="project" value="InterPro"/>
</dbReference>
<accession>A0A377FVU7</accession>
<keyword evidence="4 16" id="KW-0515">Mutator protein</keyword>
<dbReference type="InterPro" id="IPR053848">
    <property type="entry name" value="IMS_HHH_1"/>
</dbReference>
<dbReference type="GO" id="GO:0006261">
    <property type="term" value="P:DNA-templated DNA replication"/>
    <property type="evidence" value="ECO:0007669"/>
    <property type="project" value="UniProtKB-UniRule"/>
</dbReference>
<comment type="cofactor">
    <cofactor evidence="16">
        <name>Mg(2+)</name>
        <dbReference type="ChEBI" id="CHEBI:18420"/>
    </cofactor>
    <text evidence="16">Binds 2 magnesium ions per subunit.</text>
</comment>
<dbReference type="CDD" id="cd03586">
    <property type="entry name" value="PolY_Pol_IV_kappa"/>
    <property type="match status" value="1"/>
</dbReference>
<evidence type="ECO:0000256" key="5">
    <source>
        <dbReference type="ARBA" id="ARBA00022490"/>
    </source>
</evidence>
<evidence type="ECO:0000256" key="3">
    <source>
        <dbReference type="ARBA" id="ARBA00011245"/>
    </source>
</evidence>
<name>A0A377FVU7_9BACL</name>
<feature type="binding site" evidence="16">
    <location>
        <position position="104"/>
    </location>
    <ligand>
        <name>Mg(2+)</name>
        <dbReference type="ChEBI" id="CHEBI:18420"/>
    </ligand>
</feature>
<dbReference type="SUPFAM" id="SSF100879">
    <property type="entry name" value="Lesion bypass DNA polymerase (Y-family), little finger domain"/>
    <property type="match status" value="1"/>
</dbReference>
<keyword evidence="5 16" id="KW-0963">Cytoplasm</keyword>
<keyword evidence="14 16" id="KW-0234">DNA repair</keyword>
<feature type="domain" description="UmuC" evidence="17">
    <location>
        <begin position="5"/>
        <end position="186"/>
    </location>
</feature>
<dbReference type="Proteomes" id="UP000254060">
    <property type="component" value="Unassembled WGS sequence"/>
</dbReference>
<evidence type="ECO:0000256" key="2">
    <source>
        <dbReference type="ARBA" id="ARBA00010945"/>
    </source>
</evidence>
<proteinExistence type="inferred from homology"/>
<dbReference type="SUPFAM" id="SSF56672">
    <property type="entry name" value="DNA/RNA polymerases"/>
    <property type="match status" value="1"/>
</dbReference>
<feature type="active site" evidence="16">
    <location>
        <position position="105"/>
    </location>
</feature>
<dbReference type="GO" id="GO:0042276">
    <property type="term" value="P:error-prone translesion synthesis"/>
    <property type="evidence" value="ECO:0007669"/>
    <property type="project" value="TreeGrafter"/>
</dbReference>